<proteinExistence type="predicted"/>
<dbReference type="EMBL" id="MU001502">
    <property type="protein sequence ID" value="KAF2443868.1"/>
    <property type="molecule type" value="Genomic_DNA"/>
</dbReference>
<organism evidence="2 3">
    <name type="scientific">Karstenula rhodostoma CBS 690.94</name>
    <dbReference type="NCBI Taxonomy" id="1392251"/>
    <lineage>
        <taxon>Eukaryota</taxon>
        <taxon>Fungi</taxon>
        <taxon>Dikarya</taxon>
        <taxon>Ascomycota</taxon>
        <taxon>Pezizomycotina</taxon>
        <taxon>Dothideomycetes</taxon>
        <taxon>Pleosporomycetidae</taxon>
        <taxon>Pleosporales</taxon>
        <taxon>Massarineae</taxon>
        <taxon>Didymosphaeriaceae</taxon>
        <taxon>Karstenula</taxon>
    </lineage>
</organism>
<accession>A0A9P4PIP3</accession>
<dbReference type="AlphaFoldDB" id="A0A9P4PIP3"/>
<dbReference type="Proteomes" id="UP000799764">
    <property type="component" value="Unassembled WGS sequence"/>
</dbReference>
<evidence type="ECO:0000313" key="2">
    <source>
        <dbReference type="EMBL" id="KAF2443868.1"/>
    </source>
</evidence>
<feature type="region of interest" description="Disordered" evidence="1">
    <location>
        <begin position="13"/>
        <end position="39"/>
    </location>
</feature>
<keyword evidence="3" id="KW-1185">Reference proteome</keyword>
<gene>
    <name evidence="2" type="ORF">P171DRAFT_45778</name>
</gene>
<evidence type="ECO:0000313" key="3">
    <source>
        <dbReference type="Proteomes" id="UP000799764"/>
    </source>
</evidence>
<reference evidence="2" key="1">
    <citation type="journal article" date="2020" name="Stud. Mycol.">
        <title>101 Dothideomycetes genomes: a test case for predicting lifestyles and emergence of pathogens.</title>
        <authorList>
            <person name="Haridas S."/>
            <person name="Albert R."/>
            <person name="Binder M."/>
            <person name="Bloem J."/>
            <person name="Labutti K."/>
            <person name="Salamov A."/>
            <person name="Andreopoulos B."/>
            <person name="Baker S."/>
            <person name="Barry K."/>
            <person name="Bills G."/>
            <person name="Bluhm B."/>
            <person name="Cannon C."/>
            <person name="Castanera R."/>
            <person name="Culley D."/>
            <person name="Daum C."/>
            <person name="Ezra D."/>
            <person name="Gonzalez J."/>
            <person name="Henrissat B."/>
            <person name="Kuo A."/>
            <person name="Liang C."/>
            <person name="Lipzen A."/>
            <person name="Lutzoni F."/>
            <person name="Magnuson J."/>
            <person name="Mondo S."/>
            <person name="Nolan M."/>
            <person name="Ohm R."/>
            <person name="Pangilinan J."/>
            <person name="Park H.-J."/>
            <person name="Ramirez L."/>
            <person name="Alfaro M."/>
            <person name="Sun H."/>
            <person name="Tritt A."/>
            <person name="Yoshinaga Y."/>
            <person name="Zwiers L.-H."/>
            <person name="Turgeon B."/>
            <person name="Goodwin S."/>
            <person name="Spatafora J."/>
            <person name="Crous P."/>
            <person name="Grigoriev I."/>
        </authorList>
    </citation>
    <scope>NUCLEOTIDE SEQUENCE</scope>
    <source>
        <strain evidence="2">CBS 690.94</strain>
    </source>
</reference>
<protein>
    <submittedName>
        <fullName evidence="2">Uncharacterized protein</fullName>
    </submittedName>
</protein>
<name>A0A9P4PIP3_9PLEO</name>
<sequence length="174" mass="19196">MFLHGQISLWGKNPTDGRTLAPKSGHGHGHGHGGVSSRLRGALMHPPFHPTRRSVSAPPPATPHWGEGIVKAARATTAAGIRRSIRAGGLFESRSHLHCLSLLEIPIRAPAQETRRDGTRLLPCTYPIPQSVRLPNRPYKRINAALGRERPCYMVYKQAALWRKDKSRVDSESV</sequence>
<comment type="caution">
    <text evidence="2">The sequence shown here is derived from an EMBL/GenBank/DDBJ whole genome shotgun (WGS) entry which is preliminary data.</text>
</comment>
<evidence type="ECO:0000256" key="1">
    <source>
        <dbReference type="SAM" id="MobiDB-lite"/>
    </source>
</evidence>